<gene>
    <name evidence="1" type="ORF">I4F81_002841</name>
</gene>
<comment type="caution">
    <text evidence="1">The sequence shown here is derived from an EMBL/GenBank/DDBJ whole genome shotgun (WGS) entry which is preliminary data.</text>
</comment>
<sequence>MDALYLREHGELVAHAAARPEILSRDLDFTFTLLLQLTQLLNASWRGSLTDEVAVNRDGAGSIARLASSIMGPLYQEVKPLDPRKKDANVLTLHRHAPIAHLQNQVGNQRSELAYISDVAIEGHLRGVGPYTHNHANNAPQAAVLLYLAGLCDATIKFSTPCSHPSSLAYTKYIRVCECWRTLGAHGSTEFEALKTIGETDTNIVFESRRGGAEMCFTLPLHDVVDANSAKWVEPSGSSRSGKKEFLRRGLRRRQQVINACICGMLVSTDESVGIPVAQARRVAKEAAEAARDPKEAPAGPGACSGDDSHLESYGEDLPDSASNGSRPSAVTVEVRRAKQHSVLPAVRQAVPPLWLLDKVLATPAAHATVRTLSPGEIEVPAPDVVDTVIRKHIVNLRCFLMRT</sequence>
<evidence type="ECO:0000313" key="1">
    <source>
        <dbReference type="EMBL" id="KAK1860252.1"/>
    </source>
</evidence>
<accession>A0ACC3BQT2</accession>
<reference evidence="1" key="1">
    <citation type="submission" date="2019-11" db="EMBL/GenBank/DDBJ databases">
        <title>Nori genome reveals adaptations in red seaweeds to the harsh intertidal environment.</title>
        <authorList>
            <person name="Wang D."/>
            <person name="Mao Y."/>
        </authorList>
    </citation>
    <scope>NUCLEOTIDE SEQUENCE</scope>
    <source>
        <tissue evidence="1">Gametophyte</tissue>
    </source>
</reference>
<organism evidence="1 2">
    <name type="scientific">Pyropia yezoensis</name>
    <name type="common">Susabi-nori</name>
    <name type="synonym">Porphyra yezoensis</name>
    <dbReference type="NCBI Taxonomy" id="2788"/>
    <lineage>
        <taxon>Eukaryota</taxon>
        <taxon>Rhodophyta</taxon>
        <taxon>Bangiophyceae</taxon>
        <taxon>Bangiales</taxon>
        <taxon>Bangiaceae</taxon>
        <taxon>Pyropia</taxon>
    </lineage>
</organism>
<dbReference type="EMBL" id="CM020618">
    <property type="protein sequence ID" value="KAK1860252.1"/>
    <property type="molecule type" value="Genomic_DNA"/>
</dbReference>
<proteinExistence type="predicted"/>
<evidence type="ECO:0000313" key="2">
    <source>
        <dbReference type="Proteomes" id="UP000798662"/>
    </source>
</evidence>
<keyword evidence="2" id="KW-1185">Reference proteome</keyword>
<name>A0ACC3BQT2_PYRYE</name>
<dbReference type="Proteomes" id="UP000798662">
    <property type="component" value="Chromosome 1"/>
</dbReference>
<protein>
    <submittedName>
        <fullName evidence="1">Uncharacterized protein</fullName>
    </submittedName>
</protein>